<comment type="caution">
    <text evidence="9">Lacks conserved residue(s) required for the propagation of feature annotation.</text>
</comment>
<feature type="transmembrane region" description="Helical" evidence="9">
    <location>
        <begin position="92"/>
        <end position="116"/>
    </location>
</feature>
<keyword evidence="8 9" id="KW-0472">Membrane</keyword>
<dbReference type="Pfam" id="PF00584">
    <property type="entry name" value="SecE"/>
    <property type="match status" value="1"/>
</dbReference>
<evidence type="ECO:0000313" key="11">
    <source>
        <dbReference type="Proteomes" id="UP001298424"/>
    </source>
</evidence>
<comment type="similarity">
    <text evidence="9">Belongs to the SecE/SEC61-gamma family.</text>
</comment>
<dbReference type="InterPro" id="IPR001901">
    <property type="entry name" value="Translocase_SecE/Sec61-g"/>
</dbReference>
<keyword evidence="2 9" id="KW-0813">Transport</keyword>
<dbReference type="PROSITE" id="PS01067">
    <property type="entry name" value="SECE_SEC61G"/>
    <property type="match status" value="1"/>
</dbReference>
<keyword evidence="4 9" id="KW-0812">Transmembrane</keyword>
<dbReference type="Proteomes" id="UP001298424">
    <property type="component" value="Unassembled WGS sequence"/>
</dbReference>
<evidence type="ECO:0000256" key="9">
    <source>
        <dbReference type="HAMAP-Rule" id="MF_00422"/>
    </source>
</evidence>
<dbReference type="HAMAP" id="MF_00422">
    <property type="entry name" value="SecE"/>
    <property type="match status" value="1"/>
</dbReference>
<keyword evidence="3 9" id="KW-1003">Cell membrane</keyword>
<comment type="caution">
    <text evidence="10">The sequence shown here is derived from an EMBL/GenBank/DDBJ whole genome shotgun (WGS) entry which is preliminary data.</text>
</comment>
<dbReference type="PANTHER" id="PTHR33910:SF1">
    <property type="entry name" value="PROTEIN TRANSLOCASE SUBUNIT SECE"/>
    <property type="match status" value="1"/>
</dbReference>
<protein>
    <recommendedName>
        <fullName evidence="9">Protein translocase subunit SecE</fullName>
    </recommendedName>
</protein>
<comment type="subcellular location">
    <subcellularLocation>
        <location evidence="1">Membrane</location>
    </subcellularLocation>
</comment>
<gene>
    <name evidence="9 10" type="primary">secE</name>
    <name evidence="10" type="ORF">MB824_09935</name>
</gene>
<dbReference type="PRINTS" id="PR01650">
    <property type="entry name" value="SECETRNLCASE"/>
</dbReference>
<keyword evidence="5 9" id="KW-0653">Protein transport</keyword>
<evidence type="ECO:0000313" key="10">
    <source>
        <dbReference type="EMBL" id="MCG6504814.1"/>
    </source>
</evidence>
<evidence type="ECO:0000256" key="7">
    <source>
        <dbReference type="ARBA" id="ARBA00023010"/>
    </source>
</evidence>
<comment type="subunit">
    <text evidence="9">Component of the Sec protein translocase complex. Heterotrimer consisting of SecY, SecE and SecG subunits. The heterotrimers can form oligomers, although 1 heterotrimer is thought to be able to translocate proteins. Interacts with the ribosome. Interacts with SecDF, and other proteins may be involved. Interacts with SecA.</text>
</comment>
<evidence type="ECO:0000256" key="8">
    <source>
        <dbReference type="ARBA" id="ARBA00023136"/>
    </source>
</evidence>
<dbReference type="EMBL" id="JAKOOW010000035">
    <property type="protein sequence ID" value="MCG6504814.1"/>
    <property type="molecule type" value="Genomic_DNA"/>
</dbReference>
<evidence type="ECO:0000256" key="6">
    <source>
        <dbReference type="ARBA" id="ARBA00022989"/>
    </source>
</evidence>
<feature type="transmembrane region" description="Helical" evidence="9">
    <location>
        <begin position="12"/>
        <end position="32"/>
    </location>
</feature>
<keyword evidence="6 9" id="KW-1133">Transmembrane helix</keyword>
<accession>A0ABS9NPT4</accession>
<keyword evidence="7 9" id="KW-0811">Translocation</keyword>
<evidence type="ECO:0000256" key="5">
    <source>
        <dbReference type="ARBA" id="ARBA00022927"/>
    </source>
</evidence>
<proteinExistence type="inferred from homology"/>
<keyword evidence="11" id="KW-1185">Reference proteome</keyword>
<evidence type="ECO:0000256" key="3">
    <source>
        <dbReference type="ARBA" id="ARBA00022475"/>
    </source>
</evidence>
<dbReference type="Gene3D" id="1.20.5.1030">
    <property type="entry name" value="Preprotein translocase secy subunit"/>
    <property type="match status" value="1"/>
</dbReference>
<name>A0ABS9NPT4_9NEIS</name>
<feature type="transmembrane region" description="Helical" evidence="9">
    <location>
        <begin position="38"/>
        <end position="58"/>
    </location>
</feature>
<reference evidence="10 11" key="1">
    <citation type="submission" date="2022-02" db="EMBL/GenBank/DDBJ databases">
        <title>Genome sequence data of Kingella unionensis sp. nov. strain CICC 24913 (CCUG 75125).</title>
        <authorList>
            <person name="Xiao M."/>
        </authorList>
    </citation>
    <scope>NUCLEOTIDE SEQUENCE [LARGE SCALE GENOMIC DNA]</scope>
    <source>
        <strain evidence="10 11">CICC 24913</strain>
    </source>
</reference>
<dbReference type="InterPro" id="IPR038379">
    <property type="entry name" value="SecE_sf"/>
</dbReference>
<dbReference type="PANTHER" id="PTHR33910">
    <property type="entry name" value="PROTEIN TRANSLOCASE SUBUNIT SECE"/>
    <property type="match status" value="1"/>
</dbReference>
<evidence type="ECO:0000256" key="4">
    <source>
        <dbReference type="ARBA" id="ARBA00022692"/>
    </source>
</evidence>
<evidence type="ECO:0000256" key="1">
    <source>
        <dbReference type="ARBA" id="ARBA00004370"/>
    </source>
</evidence>
<organism evidence="10 11">
    <name type="scientific">Kingella pumchi</name>
    <dbReference type="NCBI Taxonomy" id="2779506"/>
    <lineage>
        <taxon>Bacteria</taxon>
        <taxon>Pseudomonadati</taxon>
        <taxon>Pseudomonadota</taxon>
        <taxon>Betaproteobacteria</taxon>
        <taxon>Neisseriales</taxon>
        <taxon>Neisseriaceae</taxon>
        <taxon>Kingella</taxon>
    </lineage>
</organism>
<evidence type="ECO:0000256" key="2">
    <source>
        <dbReference type="ARBA" id="ARBA00022448"/>
    </source>
</evidence>
<sequence>MSEKSKGSPLEMLKSIVVIALLVGGAWIYMGVPGISQQLGISIAFAVWLFALLFFFFVSARGKWTRQYLSDSFKEVKKVVWPSRQETMKTTVFVIIFSVVFTAFLYGIDNLIAFLFNMLLVKG</sequence>
<dbReference type="InterPro" id="IPR005807">
    <property type="entry name" value="SecE_bac"/>
</dbReference>
<comment type="function">
    <text evidence="9">Essential subunit of the Sec protein translocation channel SecYEG. Clamps together the 2 halves of SecY. May contact the channel plug during translocation.</text>
</comment>
<dbReference type="NCBIfam" id="TIGR00964">
    <property type="entry name" value="secE_bact"/>
    <property type="match status" value="1"/>
</dbReference>
<dbReference type="RefSeq" id="WP_238748359.1">
    <property type="nucleotide sequence ID" value="NZ_JAKOOW010000035.1"/>
</dbReference>